<dbReference type="InterPro" id="IPR058470">
    <property type="entry name" value="DUF8157_N"/>
</dbReference>
<evidence type="ECO:0000259" key="3">
    <source>
        <dbReference type="Pfam" id="PF26487"/>
    </source>
</evidence>
<dbReference type="InterPro" id="IPR013217">
    <property type="entry name" value="Methyltransf_12"/>
</dbReference>
<dbReference type="InterPro" id="IPR058959">
    <property type="entry name" value="DUF8157_C"/>
</dbReference>
<dbReference type="GO" id="GO:0032259">
    <property type="term" value="P:methylation"/>
    <property type="evidence" value="ECO:0007669"/>
    <property type="project" value="UniProtKB-KW"/>
</dbReference>
<feature type="domain" description="DUF8157" evidence="2">
    <location>
        <begin position="6"/>
        <end position="57"/>
    </location>
</feature>
<feature type="domain" description="DUF8157" evidence="3">
    <location>
        <begin position="386"/>
        <end position="479"/>
    </location>
</feature>
<evidence type="ECO:0000259" key="1">
    <source>
        <dbReference type="Pfam" id="PF08242"/>
    </source>
</evidence>
<reference evidence="4" key="1">
    <citation type="submission" date="2021-06" db="EMBL/GenBank/DDBJ databases">
        <title>New haloarchaea isolates fom saline soil.</title>
        <authorList>
            <person name="Duran-Viseras A."/>
            <person name="Sanchez-Porro C.S."/>
            <person name="Ventosa A."/>
        </authorList>
    </citation>
    <scope>NUCLEOTIDE SEQUENCE</scope>
    <source>
        <strain evidence="4">JCM 18369</strain>
    </source>
</reference>
<accession>A0AA41FYM4</accession>
<keyword evidence="5" id="KW-1185">Reference proteome</keyword>
<name>A0AA41FYM4_9EURY</name>
<sequence length="481" mass="53130">MNQDTRRQVRENAQYLRNVRPLDPEEIHEYVEGEPHPAVVRQVLREEAFDLGLVERDDGTFVPAPDGRLSVSFDGVERFPDDHEQRVLDLLSEWGGIEWDRGDSGDRLRERIRDIKERYLRGQGVEYDELTALGYAVYHLPDYYAVASHVLADLAADGLLPSQLRVLDVGAGVGGPALALLDLLPDDALLDYHAVEPSAAADVLEAMLDDVDGNVRWEVHRDLAEDFDPEGALDATSRGDGDDADAFDLVVFGNVLSELDDPSAVARRYLDALADDGTLLALAPADRNTALGLREVERDLADDGPATVYAPTVRLWPHQSPESESWSFDRKPDIEVPSMQKRLDDAGGGTGEFVNTDVQYAYSVLRRDGRTGFDVTPDRGTHAPMADAEQYVTDRVNLLAIKLSHDLSEREGANPLFLLGDGSQAVDHFAVVTEASVLNEDLRRADYGDLLAFENALVLWNDDEGAYNVVVDAETVVDRAR</sequence>
<dbReference type="SUPFAM" id="SSF53335">
    <property type="entry name" value="S-adenosyl-L-methionine-dependent methyltransferases"/>
    <property type="match status" value="1"/>
</dbReference>
<comment type="caution">
    <text evidence="4">The sequence shown here is derived from an EMBL/GenBank/DDBJ whole genome shotgun (WGS) entry which is preliminary data.</text>
</comment>
<dbReference type="AlphaFoldDB" id="A0AA41FYM4"/>
<protein>
    <submittedName>
        <fullName evidence="4">Class I SAM-dependent methyltransferase</fullName>
    </submittedName>
</protein>
<organism evidence="4 5">
    <name type="scientific">Haloarcula salina</name>
    <dbReference type="NCBI Taxonomy" id="1429914"/>
    <lineage>
        <taxon>Archaea</taxon>
        <taxon>Methanobacteriati</taxon>
        <taxon>Methanobacteriota</taxon>
        <taxon>Stenosarchaea group</taxon>
        <taxon>Halobacteria</taxon>
        <taxon>Halobacteriales</taxon>
        <taxon>Haloarculaceae</taxon>
        <taxon>Haloarcula</taxon>
    </lineage>
</organism>
<dbReference type="GO" id="GO:0008168">
    <property type="term" value="F:methyltransferase activity"/>
    <property type="evidence" value="ECO:0007669"/>
    <property type="project" value="UniProtKB-KW"/>
</dbReference>
<keyword evidence="4" id="KW-0489">Methyltransferase</keyword>
<dbReference type="InterPro" id="IPR029063">
    <property type="entry name" value="SAM-dependent_MTases_sf"/>
</dbReference>
<evidence type="ECO:0000313" key="5">
    <source>
        <dbReference type="Proteomes" id="UP001166304"/>
    </source>
</evidence>
<evidence type="ECO:0000259" key="2">
    <source>
        <dbReference type="Pfam" id="PF26486"/>
    </source>
</evidence>
<dbReference type="Pfam" id="PF26486">
    <property type="entry name" value="DUF8157"/>
    <property type="match status" value="1"/>
</dbReference>
<feature type="domain" description="Methyltransferase type 12" evidence="1">
    <location>
        <begin position="167"/>
        <end position="279"/>
    </location>
</feature>
<keyword evidence="4" id="KW-0808">Transferase</keyword>
<proteinExistence type="predicted"/>
<dbReference type="Pfam" id="PF08242">
    <property type="entry name" value="Methyltransf_12"/>
    <property type="match status" value="1"/>
</dbReference>
<dbReference type="Proteomes" id="UP001166304">
    <property type="component" value="Unassembled WGS sequence"/>
</dbReference>
<gene>
    <name evidence="4" type="ORF">KTS37_05250</name>
</gene>
<dbReference type="Pfam" id="PF26487">
    <property type="entry name" value="DUF8157_C"/>
    <property type="match status" value="1"/>
</dbReference>
<dbReference type="RefSeq" id="WP_162414817.1">
    <property type="nucleotide sequence ID" value="NZ_JAHQXE010000001.1"/>
</dbReference>
<evidence type="ECO:0000313" key="4">
    <source>
        <dbReference type="EMBL" id="MBV0901190.1"/>
    </source>
</evidence>
<dbReference type="Gene3D" id="3.40.50.150">
    <property type="entry name" value="Vaccinia Virus protein VP39"/>
    <property type="match status" value="1"/>
</dbReference>
<dbReference type="EMBL" id="JAHQXE010000001">
    <property type="protein sequence ID" value="MBV0901190.1"/>
    <property type="molecule type" value="Genomic_DNA"/>
</dbReference>